<evidence type="ECO:0000313" key="2">
    <source>
        <dbReference type="Proteomes" id="UP000265520"/>
    </source>
</evidence>
<feature type="non-terminal residue" evidence="1">
    <location>
        <position position="18"/>
    </location>
</feature>
<keyword evidence="2" id="KW-1185">Reference proteome</keyword>
<dbReference type="Proteomes" id="UP000265520">
    <property type="component" value="Unassembled WGS sequence"/>
</dbReference>
<protein>
    <submittedName>
        <fullName evidence="1">Uncharacterized protein</fullName>
    </submittedName>
</protein>
<accession>A0A392SGV6</accession>
<dbReference type="AlphaFoldDB" id="A0A392SGV6"/>
<evidence type="ECO:0000313" key="1">
    <source>
        <dbReference type="EMBL" id="MCI47096.1"/>
    </source>
</evidence>
<organism evidence="1 2">
    <name type="scientific">Trifolium medium</name>
    <dbReference type="NCBI Taxonomy" id="97028"/>
    <lineage>
        <taxon>Eukaryota</taxon>
        <taxon>Viridiplantae</taxon>
        <taxon>Streptophyta</taxon>
        <taxon>Embryophyta</taxon>
        <taxon>Tracheophyta</taxon>
        <taxon>Spermatophyta</taxon>
        <taxon>Magnoliopsida</taxon>
        <taxon>eudicotyledons</taxon>
        <taxon>Gunneridae</taxon>
        <taxon>Pentapetalae</taxon>
        <taxon>rosids</taxon>
        <taxon>fabids</taxon>
        <taxon>Fabales</taxon>
        <taxon>Fabaceae</taxon>
        <taxon>Papilionoideae</taxon>
        <taxon>50 kb inversion clade</taxon>
        <taxon>NPAAA clade</taxon>
        <taxon>Hologalegina</taxon>
        <taxon>IRL clade</taxon>
        <taxon>Trifolieae</taxon>
        <taxon>Trifolium</taxon>
    </lineage>
</organism>
<dbReference type="EMBL" id="LXQA010367208">
    <property type="protein sequence ID" value="MCI47096.1"/>
    <property type="molecule type" value="Genomic_DNA"/>
</dbReference>
<proteinExistence type="predicted"/>
<reference evidence="1 2" key="1">
    <citation type="journal article" date="2018" name="Front. Plant Sci.">
        <title>Red Clover (Trifolium pratense) and Zigzag Clover (T. medium) - A Picture of Genomic Similarities and Differences.</title>
        <authorList>
            <person name="Dluhosova J."/>
            <person name="Istvanek J."/>
            <person name="Nedelnik J."/>
            <person name="Repkova J."/>
        </authorList>
    </citation>
    <scope>NUCLEOTIDE SEQUENCE [LARGE SCALE GENOMIC DNA]</scope>
    <source>
        <strain evidence="2">cv. 10/8</strain>
        <tissue evidence="1">Leaf</tissue>
    </source>
</reference>
<sequence length="18" mass="2143">MEGETWALLQAMKEVIHR</sequence>
<name>A0A392SGV6_9FABA</name>
<comment type="caution">
    <text evidence="1">The sequence shown here is derived from an EMBL/GenBank/DDBJ whole genome shotgun (WGS) entry which is preliminary data.</text>
</comment>